<sequence length="234" mass="25069">MLIDSKLSPFLWNEAWCYAGYCLNHAMQGLNCLKGMTAHQILTGSKAHGHDFHPFGCKAYVFDRNQKAYRVYLPGKRTVVTSIHVKFDHSSSSDAPISDEGEYKWVYDMFTGLQSNNADSVSIDDNGIDTPSAPSASASSSDSVKPPPSPVPTPPAPKLEQPSTPTPSPSSPLSAQRPKAMPKSWPDPSVPPLCTRCAAAKETTAPSEGDDQPETSHAAVLSVEDNPGLGTQQS</sequence>
<feature type="domain" description="Retroviral polymerase SH3-like" evidence="2">
    <location>
        <begin position="63"/>
        <end position="94"/>
    </location>
</feature>
<dbReference type="InterPro" id="IPR057670">
    <property type="entry name" value="SH3_retrovirus"/>
</dbReference>
<reference evidence="3 4" key="1">
    <citation type="journal article" date="2014" name="BMC Genomics">
        <title>Genome and secretome analysis of the hemibiotrophic fungal pathogen, Moniliophthora roreri, which causes frosty pod rot disease of cacao: mechanisms of the biotrophic and necrotrophic phases.</title>
        <authorList>
            <person name="Meinhardt L.W."/>
            <person name="Costa G.G.L."/>
            <person name="Thomazella D.P.T."/>
            <person name="Teixeira P.J.P.L."/>
            <person name="Carazzolle M.F."/>
            <person name="Schuster S.C."/>
            <person name="Carlson J.E."/>
            <person name="Guiltinan M.J."/>
            <person name="Mieczkowski P."/>
            <person name="Farmer A."/>
            <person name="Ramaraj T."/>
            <person name="Crozier J."/>
            <person name="Davis R.E."/>
            <person name="Shao J."/>
            <person name="Melnick R.L."/>
            <person name="Pereira G.A.G."/>
            <person name="Bailey B.A."/>
        </authorList>
    </citation>
    <scope>NUCLEOTIDE SEQUENCE [LARGE SCALE GENOMIC DNA]</scope>
    <source>
        <strain evidence="3 4">MCA 2997</strain>
    </source>
</reference>
<comment type="caution">
    <text evidence="3">The sequence shown here is derived from an EMBL/GenBank/DDBJ whole genome shotgun (WGS) entry which is preliminary data.</text>
</comment>
<feature type="compositionally biased region" description="Pro residues" evidence="1">
    <location>
        <begin position="145"/>
        <end position="157"/>
    </location>
</feature>
<dbReference type="Pfam" id="PF25597">
    <property type="entry name" value="SH3_retrovirus"/>
    <property type="match status" value="1"/>
</dbReference>
<feature type="compositionally biased region" description="Low complexity" evidence="1">
    <location>
        <begin position="129"/>
        <end position="144"/>
    </location>
</feature>
<evidence type="ECO:0000313" key="4">
    <source>
        <dbReference type="Proteomes" id="UP000017559"/>
    </source>
</evidence>
<evidence type="ECO:0000256" key="1">
    <source>
        <dbReference type="SAM" id="MobiDB-lite"/>
    </source>
</evidence>
<accession>V2WKL1</accession>
<dbReference type="KEGG" id="mrr:Moror_2969"/>
<dbReference type="AlphaFoldDB" id="V2WKL1"/>
<dbReference type="EMBL" id="AWSO01003057">
    <property type="protein sequence ID" value="ESK80735.1"/>
    <property type="molecule type" value="Genomic_DNA"/>
</dbReference>
<protein>
    <recommendedName>
        <fullName evidence="2">Retroviral polymerase SH3-like domain-containing protein</fullName>
    </recommendedName>
</protein>
<keyword evidence="4" id="KW-1185">Reference proteome</keyword>
<dbReference type="OrthoDB" id="7691805at2759"/>
<dbReference type="HOGENOM" id="CLU_1185290_0_0_1"/>
<gene>
    <name evidence="3" type="ORF">Moror_2969</name>
</gene>
<feature type="region of interest" description="Disordered" evidence="1">
    <location>
        <begin position="118"/>
        <end position="234"/>
    </location>
</feature>
<organism evidence="3 4">
    <name type="scientific">Moniliophthora roreri (strain MCA 2997)</name>
    <name type="common">Cocoa frosty pod rot fungus</name>
    <name type="synonym">Crinipellis roreri</name>
    <dbReference type="NCBI Taxonomy" id="1381753"/>
    <lineage>
        <taxon>Eukaryota</taxon>
        <taxon>Fungi</taxon>
        <taxon>Dikarya</taxon>
        <taxon>Basidiomycota</taxon>
        <taxon>Agaricomycotina</taxon>
        <taxon>Agaricomycetes</taxon>
        <taxon>Agaricomycetidae</taxon>
        <taxon>Agaricales</taxon>
        <taxon>Marasmiineae</taxon>
        <taxon>Marasmiaceae</taxon>
        <taxon>Moniliophthora</taxon>
    </lineage>
</organism>
<evidence type="ECO:0000259" key="2">
    <source>
        <dbReference type="Pfam" id="PF25597"/>
    </source>
</evidence>
<evidence type="ECO:0000313" key="3">
    <source>
        <dbReference type="EMBL" id="ESK80735.1"/>
    </source>
</evidence>
<proteinExistence type="predicted"/>
<name>V2WKL1_MONRO</name>
<dbReference type="Proteomes" id="UP000017559">
    <property type="component" value="Unassembled WGS sequence"/>
</dbReference>